<reference evidence="10 11" key="1">
    <citation type="submission" date="2016-09" db="EMBL/GenBank/DDBJ databases">
        <authorList>
            <person name="Capua I."/>
            <person name="De Benedictis P."/>
            <person name="Joannis T."/>
            <person name="Lombin L.H."/>
            <person name="Cattoli G."/>
        </authorList>
    </citation>
    <scope>NUCLEOTIDE SEQUENCE [LARGE SCALE GENOMIC DNA]</scope>
    <source>
        <strain evidence="10 11">A7P-90m</strain>
    </source>
</reference>
<keyword evidence="7" id="KW-0275">Fatty acid biosynthesis</keyword>
<protein>
    <submittedName>
        <fullName evidence="10">Acyl-ACP thioesterase</fullName>
    </submittedName>
</protein>
<evidence type="ECO:0000256" key="3">
    <source>
        <dbReference type="ARBA" id="ARBA00022801"/>
    </source>
</evidence>
<gene>
    <name evidence="10" type="ORF">SAMN05216323_101332</name>
</gene>
<dbReference type="STRING" id="1640674.SAMN05216323_101332"/>
<dbReference type="AlphaFoldDB" id="A0A1G6HUS9"/>
<evidence type="ECO:0000256" key="7">
    <source>
        <dbReference type="ARBA" id="ARBA00023160"/>
    </source>
</evidence>
<dbReference type="PANTHER" id="PTHR31727:SF6">
    <property type="entry name" value="OLEOYL-ACYL CARRIER PROTEIN THIOESTERASE 1, CHLOROPLASTIC"/>
    <property type="match status" value="1"/>
</dbReference>
<feature type="domain" description="Acyl-ACP thioesterase N-terminal hotdog" evidence="8">
    <location>
        <begin position="14"/>
        <end position="134"/>
    </location>
</feature>
<keyword evidence="3" id="KW-0378">Hydrolase</keyword>
<dbReference type="InterPro" id="IPR029069">
    <property type="entry name" value="HotDog_dom_sf"/>
</dbReference>
<comment type="similarity">
    <text evidence="1">Belongs to the acyl-ACP thioesterase family.</text>
</comment>
<evidence type="ECO:0000259" key="9">
    <source>
        <dbReference type="Pfam" id="PF20791"/>
    </source>
</evidence>
<dbReference type="InterPro" id="IPR002864">
    <property type="entry name" value="Acyl-ACP_thioesterase_NHD"/>
</dbReference>
<proteinExistence type="inferred from homology"/>
<sequence>MNWFNMEDIIPKGRDKYRIQSDNLDGYSNLKISSLLQIFQESAERQATSIGLDQKELRSQDLCYILSRINIVIDEMPILDSEVTLVTWPKSSDDQFLYRDFLLFNSSNLDKPIIRATSAWSLINIESRRAQKIELVAGSIPVSDEIFAIKEHPAKVDALPCAWNHSSGLVNSSDVDVDGNVKNTRYFEWISDVYSQEHYSEMIIGTLDINFLAEAVLGDVYKINMASKGKGIYLNNVVRESDQKELVRTRTQWIKR</sequence>
<dbReference type="InterPro" id="IPR049427">
    <property type="entry name" value="Acyl-ACP_TE_C"/>
</dbReference>
<dbReference type="Pfam" id="PF01643">
    <property type="entry name" value="Acyl-ACP_TE"/>
    <property type="match status" value="1"/>
</dbReference>
<evidence type="ECO:0000256" key="6">
    <source>
        <dbReference type="ARBA" id="ARBA00023098"/>
    </source>
</evidence>
<evidence type="ECO:0000256" key="5">
    <source>
        <dbReference type="ARBA" id="ARBA00022946"/>
    </source>
</evidence>
<dbReference type="PANTHER" id="PTHR31727">
    <property type="entry name" value="OLEOYL-ACYL CARRIER PROTEIN THIOESTERASE 1, CHLOROPLASTIC"/>
    <property type="match status" value="1"/>
</dbReference>
<keyword evidence="5" id="KW-0809">Transit peptide</keyword>
<dbReference type="Gene3D" id="3.10.129.10">
    <property type="entry name" value="Hotdog Thioesterase"/>
    <property type="match status" value="1"/>
</dbReference>
<organism evidence="10 11">
    <name type="scientific">Williamwhitmania taraxaci</name>
    <dbReference type="NCBI Taxonomy" id="1640674"/>
    <lineage>
        <taxon>Bacteria</taxon>
        <taxon>Pseudomonadati</taxon>
        <taxon>Bacteroidota</taxon>
        <taxon>Bacteroidia</taxon>
        <taxon>Bacteroidales</taxon>
        <taxon>Williamwhitmaniaceae</taxon>
        <taxon>Williamwhitmania</taxon>
    </lineage>
</organism>
<dbReference type="EMBL" id="FMYP01000013">
    <property type="protein sequence ID" value="SDB97898.1"/>
    <property type="molecule type" value="Genomic_DNA"/>
</dbReference>
<keyword evidence="6" id="KW-0443">Lipid metabolism</keyword>
<dbReference type="GO" id="GO:0016297">
    <property type="term" value="F:fatty acyl-[ACP] hydrolase activity"/>
    <property type="evidence" value="ECO:0007669"/>
    <property type="project" value="InterPro"/>
</dbReference>
<dbReference type="SUPFAM" id="SSF54637">
    <property type="entry name" value="Thioesterase/thiol ester dehydrase-isomerase"/>
    <property type="match status" value="2"/>
</dbReference>
<dbReference type="InterPro" id="IPR045023">
    <property type="entry name" value="FATA/B"/>
</dbReference>
<dbReference type="Pfam" id="PF20791">
    <property type="entry name" value="Acyl-ACP_TE_C"/>
    <property type="match status" value="1"/>
</dbReference>
<keyword evidence="4" id="KW-0276">Fatty acid metabolism</keyword>
<evidence type="ECO:0000313" key="10">
    <source>
        <dbReference type="EMBL" id="SDB97898.1"/>
    </source>
</evidence>
<keyword evidence="11" id="KW-1185">Reference proteome</keyword>
<evidence type="ECO:0000313" key="11">
    <source>
        <dbReference type="Proteomes" id="UP000199452"/>
    </source>
</evidence>
<feature type="domain" description="Acyl-ACP thioesterase-like C-terminal" evidence="9">
    <location>
        <begin position="170"/>
        <end position="255"/>
    </location>
</feature>
<dbReference type="GO" id="GO:0000036">
    <property type="term" value="F:acyl carrier activity"/>
    <property type="evidence" value="ECO:0007669"/>
    <property type="project" value="TreeGrafter"/>
</dbReference>
<accession>A0A1G6HUS9</accession>
<evidence type="ECO:0000256" key="1">
    <source>
        <dbReference type="ARBA" id="ARBA00006500"/>
    </source>
</evidence>
<evidence type="ECO:0000259" key="8">
    <source>
        <dbReference type="Pfam" id="PF01643"/>
    </source>
</evidence>
<dbReference type="OrthoDB" id="9801517at2"/>
<name>A0A1G6HUS9_9BACT</name>
<keyword evidence="2" id="KW-0444">Lipid biosynthesis</keyword>
<evidence type="ECO:0000256" key="2">
    <source>
        <dbReference type="ARBA" id="ARBA00022516"/>
    </source>
</evidence>
<dbReference type="Proteomes" id="UP000199452">
    <property type="component" value="Unassembled WGS sequence"/>
</dbReference>
<evidence type="ECO:0000256" key="4">
    <source>
        <dbReference type="ARBA" id="ARBA00022832"/>
    </source>
</evidence>